<feature type="domain" description="Large ribosomal subunit protein uL5 C-terminal" evidence="8">
    <location>
        <begin position="84"/>
        <end position="175"/>
    </location>
</feature>
<gene>
    <name evidence="5" type="primary">rplE</name>
    <name evidence="9" type="ORF">A2242_04805</name>
</gene>
<dbReference type="NCBIfam" id="NF000585">
    <property type="entry name" value="PRK00010.1"/>
    <property type="match status" value="1"/>
</dbReference>
<sequence>MRLQEMYKKDVLPKLKEEFGYTNDLAAPRLVRVTVNVGVGRISKEKAKVENVEETLRAITGQKPVVTLARKSIASFKVREGMAAGVMVTLRGRRMYDFIEKLIHISLPRVRDFRGLSMKSFDKQGNYTIGFKENQAFPELRADDIESIHGLEVCIATSARTAPEGARLLQLLGFPLKKDTI</sequence>
<evidence type="ECO:0000256" key="1">
    <source>
        <dbReference type="ARBA" id="ARBA00008553"/>
    </source>
</evidence>
<name>A0A1F5SPT2_9BACT</name>
<keyword evidence="5" id="KW-0699">rRNA-binding</keyword>
<dbReference type="InterPro" id="IPR002132">
    <property type="entry name" value="Ribosomal_uL5"/>
</dbReference>
<accession>A0A1F5SPT2</accession>
<dbReference type="GO" id="GO:1990904">
    <property type="term" value="C:ribonucleoprotein complex"/>
    <property type="evidence" value="ECO:0007669"/>
    <property type="project" value="UniProtKB-KW"/>
</dbReference>
<dbReference type="Proteomes" id="UP000178925">
    <property type="component" value="Unassembled WGS sequence"/>
</dbReference>
<dbReference type="STRING" id="1797995.A2242_04805"/>
<evidence type="ECO:0000259" key="8">
    <source>
        <dbReference type="Pfam" id="PF00673"/>
    </source>
</evidence>
<comment type="subunit">
    <text evidence="5">Part of the 50S ribosomal subunit; part of the 5S rRNA/L5/L18/L25 subcomplex. Contacts the 5S rRNA and the P site tRNA. Forms a bridge to the 30S subunit in the 70S ribosome.</text>
</comment>
<dbReference type="InterPro" id="IPR022803">
    <property type="entry name" value="Ribosomal_uL5_dom_sf"/>
</dbReference>
<proteinExistence type="inferred from homology"/>
<keyword evidence="3 5" id="KW-0687">Ribonucleoprotein</keyword>
<dbReference type="FunFam" id="3.30.1440.10:FF:000001">
    <property type="entry name" value="50S ribosomal protein L5"/>
    <property type="match status" value="1"/>
</dbReference>
<evidence type="ECO:0000256" key="6">
    <source>
        <dbReference type="RuleBase" id="RU003930"/>
    </source>
</evidence>
<evidence type="ECO:0000313" key="10">
    <source>
        <dbReference type="Proteomes" id="UP000178925"/>
    </source>
</evidence>
<keyword evidence="5" id="KW-0694">RNA-binding</keyword>
<dbReference type="GO" id="GO:0000049">
    <property type="term" value="F:tRNA binding"/>
    <property type="evidence" value="ECO:0007669"/>
    <property type="project" value="UniProtKB-UniRule"/>
</dbReference>
<dbReference type="HAMAP" id="MF_01333_B">
    <property type="entry name" value="Ribosomal_uL5_B"/>
    <property type="match status" value="1"/>
</dbReference>
<dbReference type="PROSITE" id="PS00358">
    <property type="entry name" value="RIBOSOMAL_L5"/>
    <property type="match status" value="1"/>
</dbReference>
<dbReference type="Pfam" id="PF00281">
    <property type="entry name" value="Ribosomal_L5"/>
    <property type="match status" value="1"/>
</dbReference>
<keyword evidence="2 5" id="KW-0689">Ribosomal protein</keyword>
<evidence type="ECO:0000256" key="2">
    <source>
        <dbReference type="ARBA" id="ARBA00022980"/>
    </source>
</evidence>
<keyword evidence="5" id="KW-0820">tRNA-binding</keyword>
<protein>
    <recommendedName>
        <fullName evidence="4 5">Large ribosomal subunit protein uL5</fullName>
    </recommendedName>
</protein>
<evidence type="ECO:0000256" key="4">
    <source>
        <dbReference type="ARBA" id="ARBA00035245"/>
    </source>
</evidence>
<dbReference type="SUPFAM" id="SSF55282">
    <property type="entry name" value="RL5-like"/>
    <property type="match status" value="1"/>
</dbReference>
<dbReference type="EMBL" id="MFGC01000017">
    <property type="protein sequence ID" value="OGF28231.1"/>
    <property type="molecule type" value="Genomic_DNA"/>
</dbReference>
<dbReference type="GO" id="GO:0003735">
    <property type="term" value="F:structural constituent of ribosome"/>
    <property type="evidence" value="ECO:0007669"/>
    <property type="project" value="InterPro"/>
</dbReference>
<evidence type="ECO:0000259" key="7">
    <source>
        <dbReference type="Pfam" id="PF00281"/>
    </source>
</evidence>
<reference evidence="9 10" key="1">
    <citation type="journal article" date="2016" name="Nat. Commun.">
        <title>Thousands of microbial genomes shed light on interconnected biogeochemical processes in an aquifer system.</title>
        <authorList>
            <person name="Anantharaman K."/>
            <person name="Brown C.T."/>
            <person name="Hug L.A."/>
            <person name="Sharon I."/>
            <person name="Castelle C.J."/>
            <person name="Probst A.J."/>
            <person name="Thomas B.C."/>
            <person name="Singh A."/>
            <person name="Wilkins M.J."/>
            <person name="Karaoz U."/>
            <person name="Brodie E.L."/>
            <person name="Williams K.H."/>
            <person name="Hubbard S.S."/>
            <person name="Banfield J.F."/>
        </authorList>
    </citation>
    <scope>NUCLEOTIDE SEQUENCE [LARGE SCALE GENOMIC DNA]</scope>
</reference>
<dbReference type="AlphaFoldDB" id="A0A1F5SPT2"/>
<dbReference type="PIRSF" id="PIRSF002161">
    <property type="entry name" value="Ribosomal_L5"/>
    <property type="match status" value="1"/>
</dbReference>
<comment type="caution">
    <text evidence="9">The sequence shown here is derived from an EMBL/GenBank/DDBJ whole genome shotgun (WGS) entry which is preliminary data.</text>
</comment>
<evidence type="ECO:0000256" key="5">
    <source>
        <dbReference type="HAMAP-Rule" id="MF_01333"/>
    </source>
</evidence>
<dbReference type="PANTHER" id="PTHR11994">
    <property type="entry name" value="60S RIBOSOMAL PROTEIN L11-RELATED"/>
    <property type="match status" value="1"/>
</dbReference>
<dbReference type="InterPro" id="IPR031309">
    <property type="entry name" value="Ribosomal_uL5_C"/>
</dbReference>
<evidence type="ECO:0000256" key="3">
    <source>
        <dbReference type="ARBA" id="ARBA00023274"/>
    </source>
</evidence>
<evidence type="ECO:0000313" key="9">
    <source>
        <dbReference type="EMBL" id="OGF28231.1"/>
    </source>
</evidence>
<dbReference type="InterPro" id="IPR020930">
    <property type="entry name" value="Ribosomal_uL5_bac-type"/>
</dbReference>
<feature type="domain" description="Large ribosomal subunit protein uL5 N-terminal" evidence="7">
    <location>
        <begin position="25"/>
        <end position="79"/>
    </location>
</feature>
<dbReference type="GO" id="GO:0019843">
    <property type="term" value="F:rRNA binding"/>
    <property type="evidence" value="ECO:0007669"/>
    <property type="project" value="UniProtKB-UniRule"/>
</dbReference>
<dbReference type="InterPro" id="IPR020929">
    <property type="entry name" value="Ribosomal_uL5_CS"/>
</dbReference>
<dbReference type="Pfam" id="PF00673">
    <property type="entry name" value="Ribosomal_L5_C"/>
    <property type="match status" value="1"/>
</dbReference>
<comment type="function">
    <text evidence="5">This is 1 of the proteins that bind and probably mediate the attachment of the 5S RNA into the large ribosomal subunit, where it forms part of the central protuberance. In the 70S ribosome it contacts protein S13 of the 30S subunit (bridge B1b), connecting the 2 subunits; this bridge is implicated in subunit movement. Contacts the P site tRNA; the 5S rRNA and some of its associated proteins might help stabilize positioning of ribosome-bound tRNAs.</text>
</comment>
<dbReference type="InterPro" id="IPR031310">
    <property type="entry name" value="Ribosomal_uL5_N"/>
</dbReference>
<dbReference type="GO" id="GO:0006412">
    <property type="term" value="P:translation"/>
    <property type="evidence" value="ECO:0007669"/>
    <property type="project" value="UniProtKB-UniRule"/>
</dbReference>
<organism evidence="9 10">
    <name type="scientific">Candidatus Falkowbacteria bacterium RIFOXYA2_FULL_47_9</name>
    <dbReference type="NCBI Taxonomy" id="1797995"/>
    <lineage>
        <taxon>Bacteria</taxon>
        <taxon>Candidatus Falkowiibacteriota</taxon>
    </lineage>
</organism>
<dbReference type="Gene3D" id="3.30.1440.10">
    <property type="match status" value="1"/>
</dbReference>
<comment type="similarity">
    <text evidence="1 5 6">Belongs to the universal ribosomal protein uL5 family.</text>
</comment>
<dbReference type="GO" id="GO:0005840">
    <property type="term" value="C:ribosome"/>
    <property type="evidence" value="ECO:0007669"/>
    <property type="project" value="UniProtKB-KW"/>
</dbReference>